<reference evidence="9 10" key="1">
    <citation type="submission" date="2019-08" db="EMBL/GenBank/DDBJ databases">
        <title>Deep-cultivation of Planctomycetes and their phenomic and genomic characterization uncovers novel biology.</title>
        <authorList>
            <person name="Wiegand S."/>
            <person name="Jogler M."/>
            <person name="Boedeker C."/>
            <person name="Pinto D."/>
            <person name="Vollmers J."/>
            <person name="Rivas-Marin E."/>
            <person name="Kohn T."/>
            <person name="Peeters S.H."/>
            <person name="Heuer A."/>
            <person name="Rast P."/>
            <person name="Oberbeckmann S."/>
            <person name="Bunk B."/>
            <person name="Jeske O."/>
            <person name="Meyerdierks A."/>
            <person name="Storesund J.E."/>
            <person name="Kallscheuer N."/>
            <person name="Luecker S."/>
            <person name="Lage O.M."/>
            <person name="Pohl T."/>
            <person name="Merkel B.J."/>
            <person name="Hornburger P."/>
            <person name="Mueller R.-W."/>
            <person name="Bruemmer F."/>
            <person name="Labrenz M."/>
            <person name="Spormann A.M."/>
            <person name="Op den Camp H."/>
            <person name="Overmann J."/>
            <person name="Amann R."/>
            <person name="Jetten M.S.M."/>
            <person name="Mascher T."/>
            <person name="Medema M.H."/>
            <person name="Devos D.P."/>
            <person name="Kaster A.-K."/>
            <person name="Ovreas L."/>
            <person name="Rohde M."/>
            <person name="Galperin M.Y."/>
            <person name="Jogler C."/>
        </authorList>
    </citation>
    <scope>NUCLEOTIDE SEQUENCE [LARGE SCALE GENOMIC DNA]</scope>
    <source>
        <strain evidence="9 10">Pr1d</strain>
    </source>
</reference>
<dbReference type="Gene3D" id="3.30.420.40">
    <property type="match status" value="2"/>
</dbReference>
<dbReference type="Proteomes" id="UP000323917">
    <property type="component" value="Chromosome"/>
</dbReference>
<dbReference type="PANTHER" id="PTHR11735:SF11">
    <property type="entry name" value="TRNA THREONYLCARBAMOYLADENOSINE BIOSYNTHESIS PROTEIN TSAB"/>
    <property type="match status" value="1"/>
</dbReference>
<keyword evidence="10" id="KW-1185">Reference proteome</keyword>
<evidence type="ECO:0000256" key="6">
    <source>
        <dbReference type="ARBA" id="ARBA00023315"/>
    </source>
</evidence>
<evidence type="ECO:0000313" key="10">
    <source>
        <dbReference type="Proteomes" id="UP000323917"/>
    </source>
</evidence>
<dbReference type="InterPro" id="IPR022496">
    <property type="entry name" value="T6A_TsaB"/>
</dbReference>
<dbReference type="GO" id="GO:0005829">
    <property type="term" value="C:cytosol"/>
    <property type="evidence" value="ECO:0007669"/>
    <property type="project" value="TreeGrafter"/>
</dbReference>
<feature type="domain" description="Gcp-like" evidence="8">
    <location>
        <begin position="46"/>
        <end position="136"/>
    </location>
</feature>
<dbReference type="OrthoDB" id="9784166at2"/>
<dbReference type="GO" id="GO:0046872">
    <property type="term" value="F:metal ion binding"/>
    <property type="evidence" value="ECO:0007669"/>
    <property type="project" value="UniProtKB-KW"/>
</dbReference>
<dbReference type="InterPro" id="IPR017861">
    <property type="entry name" value="KAE1/TsaD"/>
</dbReference>
<evidence type="ECO:0000256" key="3">
    <source>
        <dbReference type="ARBA" id="ARBA00022694"/>
    </source>
</evidence>
<keyword evidence="5" id="KW-0408">Iron</keyword>
<gene>
    <name evidence="9" type="primary">tsaB</name>
    <name evidence="9" type="ORF">Pr1d_26170</name>
</gene>
<sequence length="237" mass="25158">MALGSEINLRILAIETSLRQGSLATLDASHSPVTLVAERLLPSDQRSAQSLLPTLSQLCSESDWQPSQIELICVTTGPGSFTGLRIGVTAAKALAFAVGAKLVGVHTLASLAGSVPHAGGKLWAILDAQRHELFAACFKGADIPQYPDTRVLSSDEWLAELKAGDSVMGPPLGILKDRLPSDVTLVDKSLWHPQASLVGRLGYEMYSAGSTVDPMQLIPSYFRKSAAEEKADAATHE</sequence>
<dbReference type="NCBIfam" id="TIGR03725">
    <property type="entry name" value="T6A_YeaZ"/>
    <property type="match status" value="1"/>
</dbReference>
<evidence type="ECO:0000256" key="1">
    <source>
        <dbReference type="ARBA" id="ARBA00012156"/>
    </source>
</evidence>
<dbReference type="KEGG" id="bgok:Pr1d_26170"/>
<dbReference type="InterPro" id="IPR043129">
    <property type="entry name" value="ATPase_NBD"/>
</dbReference>
<evidence type="ECO:0000256" key="4">
    <source>
        <dbReference type="ARBA" id="ARBA00022723"/>
    </source>
</evidence>
<evidence type="ECO:0000313" key="9">
    <source>
        <dbReference type="EMBL" id="QEG35319.1"/>
    </source>
</evidence>
<keyword evidence="4" id="KW-0479">Metal-binding</keyword>
<dbReference type="Pfam" id="PF00814">
    <property type="entry name" value="TsaD"/>
    <property type="match status" value="1"/>
</dbReference>
<keyword evidence="2" id="KW-0808">Transferase</keyword>
<evidence type="ECO:0000259" key="8">
    <source>
        <dbReference type="Pfam" id="PF00814"/>
    </source>
</evidence>
<accession>A0A5B9QC02</accession>
<evidence type="ECO:0000256" key="5">
    <source>
        <dbReference type="ARBA" id="ARBA00023004"/>
    </source>
</evidence>
<evidence type="ECO:0000256" key="7">
    <source>
        <dbReference type="ARBA" id="ARBA00048117"/>
    </source>
</evidence>
<comment type="catalytic activity">
    <reaction evidence="7">
        <text>L-threonylcarbamoyladenylate + adenosine(37) in tRNA = N(6)-L-threonylcarbamoyladenosine(37) in tRNA + AMP + H(+)</text>
        <dbReference type="Rhea" id="RHEA:37059"/>
        <dbReference type="Rhea" id="RHEA-COMP:10162"/>
        <dbReference type="Rhea" id="RHEA-COMP:10163"/>
        <dbReference type="ChEBI" id="CHEBI:15378"/>
        <dbReference type="ChEBI" id="CHEBI:73682"/>
        <dbReference type="ChEBI" id="CHEBI:74411"/>
        <dbReference type="ChEBI" id="CHEBI:74418"/>
        <dbReference type="ChEBI" id="CHEBI:456215"/>
        <dbReference type="EC" id="2.3.1.234"/>
    </reaction>
</comment>
<dbReference type="PRINTS" id="PR00789">
    <property type="entry name" value="OSIALOPTASE"/>
</dbReference>
<dbReference type="SUPFAM" id="SSF53067">
    <property type="entry name" value="Actin-like ATPase domain"/>
    <property type="match status" value="2"/>
</dbReference>
<keyword evidence="3" id="KW-0819">tRNA processing</keyword>
<organism evidence="9 10">
    <name type="scientific">Bythopirellula goksoeyrii</name>
    <dbReference type="NCBI Taxonomy" id="1400387"/>
    <lineage>
        <taxon>Bacteria</taxon>
        <taxon>Pseudomonadati</taxon>
        <taxon>Planctomycetota</taxon>
        <taxon>Planctomycetia</taxon>
        <taxon>Pirellulales</taxon>
        <taxon>Lacipirellulaceae</taxon>
        <taxon>Bythopirellula</taxon>
    </lineage>
</organism>
<dbReference type="EMBL" id="CP042913">
    <property type="protein sequence ID" value="QEG35319.1"/>
    <property type="molecule type" value="Genomic_DNA"/>
</dbReference>
<dbReference type="AlphaFoldDB" id="A0A5B9QC02"/>
<dbReference type="EC" id="2.3.1.234" evidence="1"/>
<dbReference type="GO" id="GO:0002949">
    <property type="term" value="P:tRNA threonylcarbamoyladenosine modification"/>
    <property type="evidence" value="ECO:0007669"/>
    <property type="project" value="InterPro"/>
</dbReference>
<evidence type="ECO:0000256" key="2">
    <source>
        <dbReference type="ARBA" id="ARBA00022679"/>
    </source>
</evidence>
<keyword evidence="6" id="KW-0012">Acyltransferase</keyword>
<proteinExistence type="predicted"/>
<dbReference type="GO" id="GO:0061711">
    <property type="term" value="F:tRNA N(6)-L-threonylcarbamoyladenine synthase activity"/>
    <property type="evidence" value="ECO:0007669"/>
    <property type="project" value="UniProtKB-EC"/>
</dbReference>
<protein>
    <recommendedName>
        <fullName evidence="1">N(6)-L-threonylcarbamoyladenine synthase</fullName>
        <ecNumber evidence="1">2.3.1.234</ecNumber>
    </recommendedName>
</protein>
<dbReference type="PANTHER" id="PTHR11735">
    <property type="entry name" value="TRNA N6-ADENOSINE THREONYLCARBAMOYLTRANSFERASE"/>
    <property type="match status" value="1"/>
</dbReference>
<dbReference type="CDD" id="cd24032">
    <property type="entry name" value="ASKHA_NBD_TsaB"/>
    <property type="match status" value="1"/>
</dbReference>
<name>A0A5B9QC02_9BACT</name>
<dbReference type="InterPro" id="IPR000905">
    <property type="entry name" value="Gcp-like_dom"/>
</dbReference>